<dbReference type="AlphaFoldDB" id="C7YXF2"/>
<organism evidence="1 2">
    <name type="scientific">Fusarium vanettenii (strain ATCC MYA-4622 / CBS 123669 / FGSC 9596 / NRRL 45880 / 77-13-4)</name>
    <name type="common">Fusarium solani subsp. pisi</name>
    <dbReference type="NCBI Taxonomy" id="660122"/>
    <lineage>
        <taxon>Eukaryota</taxon>
        <taxon>Fungi</taxon>
        <taxon>Dikarya</taxon>
        <taxon>Ascomycota</taxon>
        <taxon>Pezizomycotina</taxon>
        <taxon>Sordariomycetes</taxon>
        <taxon>Hypocreomycetidae</taxon>
        <taxon>Hypocreales</taxon>
        <taxon>Nectriaceae</taxon>
        <taxon>Fusarium</taxon>
        <taxon>Fusarium solani species complex</taxon>
        <taxon>Fusarium vanettenii</taxon>
    </lineage>
</organism>
<proteinExistence type="predicted"/>
<gene>
    <name evidence="1" type="ORF">NECHADRAFT_82508</name>
</gene>
<sequence>MKPVDPTKLDKLLQDKPVLMLDVNELSANFIETTIRRSPDFITTKKGKKTLPLELWLEILEWTRRWSCNLLVQPQRLEEGSIDIIVCAEIPSWKPCACLKNASAVRAYESYLDQPGDGPDENRPFCLPQDITEDSTWKIPVTALSQDDMILCGELRVPDVIAFFEDGKCYTCGQGRIICPGCGFGYQIAESFGFYQVSGLEYTAEDLCLTDERNEGEEGCLTDEEYDAWVQSRFRELGY</sequence>
<dbReference type="HOGENOM" id="CLU_074620_0_0_1"/>
<dbReference type="GeneID" id="9677101"/>
<dbReference type="InParanoid" id="C7YXF2"/>
<keyword evidence="2" id="KW-1185">Reference proteome</keyword>
<dbReference type="OMA" id="REPAFIC"/>
<evidence type="ECO:0000313" key="1">
    <source>
        <dbReference type="EMBL" id="EEU43578.1"/>
    </source>
</evidence>
<evidence type="ECO:0000313" key="2">
    <source>
        <dbReference type="Proteomes" id="UP000005206"/>
    </source>
</evidence>
<dbReference type="KEGG" id="nhe:NECHADRAFT_82508"/>
<dbReference type="VEuPathDB" id="FungiDB:NECHADRAFT_82508"/>
<dbReference type="EMBL" id="GG698902">
    <property type="protein sequence ID" value="EEU43578.1"/>
    <property type="molecule type" value="Genomic_DNA"/>
</dbReference>
<name>C7YXF2_FUSV7</name>
<dbReference type="eggNOG" id="ENOG502RNHS">
    <property type="taxonomic scope" value="Eukaryota"/>
</dbReference>
<dbReference type="STRING" id="660122.C7YXF2"/>
<dbReference type="RefSeq" id="XP_003049291.1">
    <property type="nucleotide sequence ID" value="XM_003049245.1"/>
</dbReference>
<dbReference type="OrthoDB" id="4501419at2759"/>
<accession>C7YXF2</accession>
<dbReference type="Proteomes" id="UP000005206">
    <property type="component" value="Chromosome 7"/>
</dbReference>
<reference evidence="1 2" key="1">
    <citation type="journal article" date="2009" name="PLoS Genet.">
        <title>The genome of Nectria haematococca: contribution of supernumerary chromosomes to gene expansion.</title>
        <authorList>
            <person name="Coleman J.J."/>
            <person name="Rounsley S.D."/>
            <person name="Rodriguez-Carres M."/>
            <person name="Kuo A."/>
            <person name="Wasmann C.C."/>
            <person name="Grimwood J."/>
            <person name="Schmutz J."/>
            <person name="Taga M."/>
            <person name="White G.J."/>
            <person name="Zhou S."/>
            <person name="Schwartz D.C."/>
            <person name="Freitag M."/>
            <person name="Ma L.J."/>
            <person name="Danchin E.G."/>
            <person name="Henrissat B."/>
            <person name="Coutinho P.M."/>
            <person name="Nelson D.R."/>
            <person name="Straney D."/>
            <person name="Napoli C.A."/>
            <person name="Barker B.M."/>
            <person name="Gribskov M."/>
            <person name="Rep M."/>
            <person name="Kroken S."/>
            <person name="Molnar I."/>
            <person name="Rensing C."/>
            <person name="Kennell J.C."/>
            <person name="Zamora J."/>
            <person name="Farman M.L."/>
            <person name="Selker E.U."/>
            <person name="Salamov A."/>
            <person name="Shapiro H."/>
            <person name="Pangilinan J."/>
            <person name="Lindquist E."/>
            <person name="Lamers C."/>
            <person name="Grigoriev I.V."/>
            <person name="Geiser D.M."/>
            <person name="Covert S.F."/>
            <person name="Temporini E."/>
            <person name="Vanetten H.D."/>
        </authorList>
    </citation>
    <scope>NUCLEOTIDE SEQUENCE [LARGE SCALE GENOMIC DNA]</scope>
    <source>
        <strain evidence="2">ATCC MYA-4622 / CBS 123669 / FGSC 9596 / NRRL 45880 / 77-13-4</strain>
    </source>
</reference>
<protein>
    <submittedName>
        <fullName evidence="1">Uncharacterized protein</fullName>
    </submittedName>
</protein>